<evidence type="ECO:0000313" key="1">
    <source>
        <dbReference type="EMBL" id="GBP53222.1"/>
    </source>
</evidence>
<proteinExistence type="predicted"/>
<dbReference type="EMBL" id="BGZK01000618">
    <property type="protein sequence ID" value="GBP53222.1"/>
    <property type="molecule type" value="Genomic_DNA"/>
</dbReference>
<gene>
    <name evidence="1" type="ORF">EVAR_8999_1</name>
</gene>
<organism evidence="1 2">
    <name type="scientific">Eumeta variegata</name>
    <name type="common">Bagworm moth</name>
    <name type="synonym">Eumeta japonica</name>
    <dbReference type="NCBI Taxonomy" id="151549"/>
    <lineage>
        <taxon>Eukaryota</taxon>
        <taxon>Metazoa</taxon>
        <taxon>Ecdysozoa</taxon>
        <taxon>Arthropoda</taxon>
        <taxon>Hexapoda</taxon>
        <taxon>Insecta</taxon>
        <taxon>Pterygota</taxon>
        <taxon>Neoptera</taxon>
        <taxon>Endopterygota</taxon>
        <taxon>Lepidoptera</taxon>
        <taxon>Glossata</taxon>
        <taxon>Ditrysia</taxon>
        <taxon>Tineoidea</taxon>
        <taxon>Psychidae</taxon>
        <taxon>Oiketicinae</taxon>
        <taxon>Eumeta</taxon>
    </lineage>
</organism>
<keyword evidence="2" id="KW-1185">Reference proteome</keyword>
<dbReference type="Proteomes" id="UP000299102">
    <property type="component" value="Unassembled WGS sequence"/>
</dbReference>
<reference evidence="1 2" key="1">
    <citation type="journal article" date="2019" name="Commun. Biol.">
        <title>The bagworm genome reveals a unique fibroin gene that provides high tensile strength.</title>
        <authorList>
            <person name="Kono N."/>
            <person name="Nakamura H."/>
            <person name="Ohtoshi R."/>
            <person name="Tomita M."/>
            <person name="Numata K."/>
            <person name="Arakawa K."/>
        </authorList>
    </citation>
    <scope>NUCLEOTIDE SEQUENCE [LARGE SCALE GENOMIC DNA]</scope>
</reference>
<accession>A0A4C1WRN4</accession>
<evidence type="ECO:0000313" key="2">
    <source>
        <dbReference type="Proteomes" id="UP000299102"/>
    </source>
</evidence>
<name>A0A4C1WRN4_EUMVA</name>
<dbReference type="AlphaFoldDB" id="A0A4C1WRN4"/>
<comment type="caution">
    <text evidence="1">The sequence shown here is derived from an EMBL/GenBank/DDBJ whole genome shotgun (WGS) entry which is preliminary data.</text>
</comment>
<sequence>MYSRKLWVCLIGSSRRAATYVHRDFTIHGFPRGRGEWASVVSARSLPPRRPPAPPAPRPTDGQKIHFAAGTKSGASAGALLLRPVTTLLYCGAQHALC</sequence>
<protein>
    <submittedName>
        <fullName evidence="1">Uncharacterized protein</fullName>
    </submittedName>
</protein>